<dbReference type="GO" id="GO:0005851">
    <property type="term" value="C:eukaryotic translation initiation factor 2B complex"/>
    <property type="evidence" value="ECO:0007669"/>
    <property type="project" value="TreeGrafter"/>
</dbReference>
<evidence type="ECO:0000313" key="11">
    <source>
        <dbReference type="EMBL" id="KAK2067661.1"/>
    </source>
</evidence>
<dbReference type="Gene3D" id="1.20.120.1070">
    <property type="entry name" value="Translation initiation factor eIF-2B, N-terminal domain"/>
    <property type="match status" value="1"/>
</dbReference>
<dbReference type="GO" id="GO:0003743">
    <property type="term" value="F:translation initiation factor activity"/>
    <property type="evidence" value="ECO:0007669"/>
    <property type="project" value="UniProtKB-KW"/>
</dbReference>
<evidence type="ECO:0000256" key="8">
    <source>
        <dbReference type="ARBA" id="ARBA00046432"/>
    </source>
</evidence>
<dbReference type="InterPro" id="IPR037171">
    <property type="entry name" value="NagB/RpiA_transferase-like"/>
</dbReference>
<evidence type="ECO:0000256" key="2">
    <source>
        <dbReference type="ARBA" id="ARBA00007251"/>
    </source>
</evidence>
<dbReference type="InterPro" id="IPR042529">
    <property type="entry name" value="IF_2B-like_C"/>
</dbReference>
<dbReference type="Pfam" id="PF01008">
    <property type="entry name" value="IF-2B"/>
    <property type="match status" value="1"/>
</dbReference>
<name>A0AAD9HYA2_9PEZI</name>
<comment type="similarity">
    <text evidence="2 9">Belongs to the eIF-2B alpha/beta/delta subunits family.</text>
</comment>
<reference evidence="11" key="1">
    <citation type="journal article" date="2023" name="Mol. Plant Microbe Interact.">
        <title>Elucidating the Obligate Nature and Biological Capacity of an Invasive Fungal Corn Pathogen.</title>
        <authorList>
            <person name="MacCready J.S."/>
            <person name="Roggenkamp E.M."/>
            <person name="Gdanetz K."/>
            <person name="Chilvers M.I."/>
        </authorList>
    </citation>
    <scope>NUCLEOTIDE SEQUENCE</scope>
    <source>
        <strain evidence="11">PM02</strain>
    </source>
</reference>
<evidence type="ECO:0000313" key="12">
    <source>
        <dbReference type="Proteomes" id="UP001217918"/>
    </source>
</evidence>
<dbReference type="Gene3D" id="3.40.50.10470">
    <property type="entry name" value="Translation initiation factor eif-2b, domain 2"/>
    <property type="match status" value="1"/>
</dbReference>
<dbReference type="AlphaFoldDB" id="A0AAD9HYA2"/>
<dbReference type="EMBL" id="JAQQPM010000001">
    <property type="protein sequence ID" value="KAK2067661.1"/>
    <property type="molecule type" value="Genomic_DNA"/>
</dbReference>
<evidence type="ECO:0000256" key="9">
    <source>
        <dbReference type="RuleBase" id="RU003814"/>
    </source>
</evidence>
<dbReference type="PANTHER" id="PTHR45860">
    <property type="entry name" value="TRANSLATION INITIATION FACTOR EIF-2B SUBUNIT ALPHA"/>
    <property type="match status" value="1"/>
</dbReference>
<comment type="caution">
    <text evidence="11">The sequence shown here is derived from an EMBL/GenBank/DDBJ whole genome shotgun (WGS) entry which is preliminary data.</text>
</comment>
<dbReference type="InterPro" id="IPR042528">
    <property type="entry name" value="elF-2B_alpha_N"/>
</dbReference>
<proteinExistence type="inferred from homology"/>
<keyword evidence="12" id="KW-1185">Reference proteome</keyword>
<protein>
    <recommendedName>
        <fullName evidence="6">Translation initiation factor eIF2B subunit alpha</fullName>
    </recommendedName>
    <alternativeName>
        <fullName evidence="7">eIF2B GDP-GTP exchange factor subunit alpha</fullName>
    </alternativeName>
</protein>
<accession>A0AAD9HYA2</accession>
<feature type="region of interest" description="Disordered" evidence="10">
    <location>
        <begin position="114"/>
        <end position="134"/>
    </location>
</feature>
<dbReference type="InterPro" id="IPR051501">
    <property type="entry name" value="eIF2B_alpha/beta/delta"/>
</dbReference>
<gene>
    <name evidence="11" type="ORF">P8C59_001376</name>
</gene>
<dbReference type="SUPFAM" id="SSF100950">
    <property type="entry name" value="NagB/RpiA/CoA transferase-like"/>
    <property type="match status" value="1"/>
</dbReference>
<dbReference type="PANTHER" id="PTHR45860:SF1">
    <property type="entry name" value="TRANSLATION INITIATION FACTOR EIF-2B SUBUNIT ALPHA"/>
    <property type="match status" value="1"/>
</dbReference>
<evidence type="ECO:0000256" key="4">
    <source>
        <dbReference type="ARBA" id="ARBA00022540"/>
    </source>
</evidence>
<evidence type="ECO:0000256" key="10">
    <source>
        <dbReference type="SAM" id="MobiDB-lite"/>
    </source>
</evidence>
<evidence type="ECO:0000256" key="7">
    <source>
        <dbReference type="ARBA" id="ARBA00044236"/>
    </source>
</evidence>
<keyword evidence="5" id="KW-0648">Protein biosynthesis</keyword>
<feature type="region of interest" description="Disordered" evidence="10">
    <location>
        <begin position="1"/>
        <end position="27"/>
    </location>
</feature>
<comment type="subcellular location">
    <subcellularLocation>
        <location evidence="1">Cytoplasm</location>
        <location evidence="1">Cytosol</location>
    </subcellularLocation>
</comment>
<keyword evidence="4" id="KW-0396">Initiation factor</keyword>
<sequence>MATEDPVPSVEDGAAVASAGIANPEPTRTTTSGFDIVTTYSSILASDGDITMPMAAIEALVALLAATPSSTAMETVETVQAQARHLLAAFPNPYPLKAGTDLFQQMLQRSLRGQAGAAPRAHHPHPHHHNTMVPGFDETRRRLVTSNRQFVAEAKRARDTLAARGARLVRDGATVLTTGGSRAVTRLLLRAAAAPLRRAFAVLYVLDGHPSSAAAAQALEDAGLRVTRVGAAGAAHAMRHGVGAGACAVDLVLVGTEVLCGNGGLLARRGTYQLALLAKALGVRFVAAAETHKIVRGFPLVSLEQFGVTDEGVDYTPPDLIEWVITEDGIKKPVKMFDYILELFM</sequence>
<feature type="compositionally biased region" description="Basic residues" evidence="10">
    <location>
        <begin position="120"/>
        <end position="130"/>
    </location>
</feature>
<evidence type="ECO:0000256" key="6">
    <source>
        <dbReference type="ARBA" id="ARBA00044208"/>
    </source>
</evidence>
<comment type="subunit">
    <text evidence="8">Component of the translation initiation factor 2B (eIF2B) complex which is a heterodecamer of two sets of five different subunits: alpha, beta, gamma, delta and epsilon. Subunits alpha, beta and delta comprise a regulatory subcomplex and subunits epsilon and gamma comprise a catalytic subcomplex. Within the complex, the hexameric regulatory complex resides at the center, with the two heterodimeric catalytic subcomplexes bound on opposite sides.</text>
</comment>
<dbReference type="Proteomes" id="UP001217918">
    <property type="component" value="Unassembled WGS sequence"/>
</dbReference>
<dbReference type="GO" id="GO:0005085">
    <property type="term" value="F:guanyl-nucleotide exchange factor activity"/>
    <property type="evidence" value="ECO:0007669"/>
    <property type="project" value="TreeGrafter"/>
</dbReference>
<organism evidence="11 12">
    <name type="scientific">Phyllachora maydis</name>
    <dbReference type="NCBI Taxonomy" id="1825666"/>
    <lineage>
        <taxon>Eukaryota</taxon>
        <taxon>Fungi</taxon>
        <taxon>Dikarya</taxon>
        <taxon>Ascomycota</taxon>
        <taxon>Pezizomycotina</taxon>
        <taxon>Sordariomycetes</taxon>
        <taxon>Sordariomycetidae</taxon>
        <taxon>Phyllachorales</taxon>
        <taxon>Phyllachoraceae</taxon>
        <taxon>Phyllachora</taxon>
    </lineage>
</organism>
<evidence type="ECO:0000256" key="3">
    <source>
        <dbReference type="ARBA" id="ARBA00022490"/>
    </source>
</evidence>
<evidence type="ECO:0000256" key="5">
    <source>
        <dbReference type="ARBA" id="ARBA00022917"/>
    </source>
</evidence>
<evidence type="ECO:0000256" key="1">
    <source>
        <dbReference type="ARBA" id="ARBA00004514"/>
    </source>
</evidence>
<dbReference type="GO" id="GO:0005829">
    <property type="term" value="C:cytosol"/>
    <property type="evidence" value="ECO:0007669"/>
    <property type="project" value="UniProtKB-SubCell"/>
</dbReference>
<dbReference type="InterPro" id="IPR000649">
    <property type="entry name" value="IF-2B-related"/>
</dbReference>
<keyword evidence="3" id="KW-0963">Cytoplasm</keyword>